<dbReference type="EMBL" id="JAHUZE010000002">
    <property type="protein sequence ID" value="MBV7378531.1"/>
    <property type="molecule type" value="Genomic_DNA"/>
</dbReference>
<reference evidence="2 3" key="1">
    <citation type="submission" date="2021-05" db="EMBL/GenBank/DDBJ databases">
        <title>Culturable bacteria isolated from Daya Bay.</title>
        <authorList>
            <person name="Zheng W."/>
            <person name="Yu S."/>
            <person name="Huang Y."/>
        </authorList>
    </citation>
    <scope>NUCLEOTIDE SEQUENCE [LARGE SCALE GENOMIC DNA]</scope>
    <source>
        <strain evidence="2 3">DP4N28-5</strain>
    </source>
</reference>
<name>A0ABS6SZX7_9RHOB</name>
<evidence type="ECO:0000259" key="1">
    <source>
        <dbReference type="Pfam" id="PF12697"/>
    </source>
</evidence>
<sequence>MSETRDFTTPDGLKIAFKDDGEGLPVIALAGLTRTHRDFDFLAPHLEGVRLVRPDYRGRGGSDWAEWSTYAVPKEAGDIVALMDHLGIEKAAFIGTSRGGINAMFIAATAPERVIGACLNDVGPEISRGGLEAIDAYIGRNPADGTLEDVARARSETAVGFADVPLSRWIEEVERNYDVTPEGIRINYDPALRDSYLAAMAAGDADLWPLFDALAGKPVAVIHGEGSDLLLDAHVAKMKERRPDLRVAEVPSRGHIPFLDEPEALEVISLWLDDCR</sequence>
<evidence type="ECO:0000313" key="2">
    <source>
        <dbReference type="EMBL" id="MBV7378531.1"/>
    </source>
</evidence>
<evidence type="ECO:0000313" key="3">
    <source>
        <dbReference type="Proteomes" id="UP000756530"/>
    </source>
</evidence>
<protein>
    <submittedName>
        <fullName evidence="2">Alpha/beta hydrolase</fullName>
    </submittedName>
</protein>
<feature type="domain" description="AB hydrolase-1" evidence="1">
    <location>
        <begin position="29"/>
        <end position="265"/>
    </location>
</feature>
<dbReference type="GO" id="GO:0016787">
    <property type="term" value="F:hydrolase activity"/>
    <property type="evidence" value="ECO:0007669"/>
    <property type="project" value="UniProtKB-KW"/>
</dbReference>
<keyword evidence="3" id="KW-1185">Reference proteome</keyword>
<gene>
    <name evidence="2" type="ORF">KJP28_06300</name>
</gene>
<dbReference type="InterPro" id="IPR050471">
    <property type="entry name" value="AB_hydrolase"/>
</dbReference>
<dbReference type="RefSeq" id="WP_218391731.1">
    <property type="nucleotide sequence ID" value="NZ_JAHUZE010000002.1"/>
</dbReference>
<dbReference type="PANTHER" id="PTHR43433:SF5">
    <property type="entry name" value="AB HYDROLASE-1 DOMAIN-CONTAINING PROTEIN"/>
    <property type="match status" value="1"/>
</dbReference>
<keyword evidence="2" id="KW-0378">Hydrolase</keyword>
<dbReference type="Proteomes" id="UP000756530">
    <property type="component" value="Unassembled WGS sequence"/>
</dbReference>
<organism evidence="2 3">
    <name type="scientific">Maritimibacter dapengensis</name>
    <dbReference type="NCBI Taxonomy" id="2836868"/>
    <lineage>
        <taxon>Bacteria</taxon>
        <taxon>Pseudomonadati</taxon>
        <taxon>Pseudomonadota</taxon>
        <taxon>Alphaproteobacteria</taxon>
        <taxon>Rhodobacterales</taxon>
        <taxon>Roseobacteraceae</taxon>
        <taxon>Maritimibacter</taxon>
    </lineage>
</organism>
<accession>A0ABS6SZX7</accession>
<proteinExistence type="predicted"/>
<dbReference type="InterPro" id="IPR000073">
    <property type="entry name" value="AB_hydrolase_1"/>
</dbReference>
<dbReference type="Pfam" id="PF12697">
    <property type="entry name" value="Abhydrolase_6"/>
    <property type="match status" value="1"/>
</dbReference>
<comment type="caution">
    <text evidence="2">The sequence shown here is derived from an EMBL/GenBank/DDBJ whole genome shotgun (WGS) entry which is preliminary data.</text>
</comment>
<dbReference type="PANTHER" id="PTHR43433">
    <property type="entry name" value="HYDROLASE, ALPHA/BETA FOLD FAMILY PROTEIN"/>
    <property type="match status" value="1"/>
</dbReference>